<name>A0A9Y2JGG8_9PSEU</name>
<dbReference type="AlphaFoldDB" id="A0A9Y2JGG8"/>
<gene>
    <name evidence="1" type="ORF">QRX60_29390</name>
</gene>
<dbReference type="RefSeq" id="WP_285994665.1">
    <property type="nucleotide sequence ID" value="NZ_CP127295.1"/>
</dbReference>
<proteinExistence type="predicted"/>
<dbReference type="EMBL" id="CP127295">
    <property type="protein sequence ID" value="WIX98180.1"/>
    <property type="molecule type" value="Genomic_DNA"/>
</dbReference>
<keyword evidence="2" id="KW-1185">Reference proteome</keyword>
<protein>
    <submittedName>
        <fullName evidence="1">Uncharacterized protein</fullName>
    </submittedName>
</protein>
<evidence type="ECO:0000313" key="2">
    <source>
        <dbReference type="Proteomes" id="UP001239397"/>
    </source>
</evidence>
<accession>A0A9Y2JGG8</accession>
<dbReference type="KEGG" id="amog:QRX60_29390"/>
<evidence type="ECO:0000313" key="1">
    <source>
        <dbReference type="EMBL" id="WIX98180.1"/>
    </source>
</evidence>
<sequence length="182" mass="19872">MSASESAATYPGRVEFDLDAEYPYFYISENTSLINHRVSTWSGMVTASAGKLKLQLPSCASVASVAVEMHHAEPADFLDCFEDVVEFGYPSATGCPAMLDWSRALVCELRPLPGGPGDYRIRYHVKGPAGSAGRSDFRSSEKAEALVQIWPGSPGQLKELKITGVLGSFWHPGDRLRRALEF</sequence>
<reference evidence="1 2" key="1">
    <citation type="submission" date="2023-06" db="EMBL/GenBank/DDBJ databases">
        <authorList>
            <person name="Oyuntsetseg B."/>
            <person name="Kim S.B."/>
        </authorList>
    </citation>
    <scope>NUCLEOTIDE SEQUENCE [LARGE SCALE GENOMIC DNA]</scope>
    <source>
        <strain evidence="1 2">4-36</strain>
    </source>
</reference>
<dbReference type="Proteomes" id="UP001239397">
    <property type="component" value="Chromosome"/>
</dbReference>
<organism evidence="1 2">
    <name type="scientific">Amycolatopsis mongoliensis</name>
    <dbReference type="NCBI Taxonomy" id="715475"/>
    <lineage>
        <taxon>Bacteria</taxon>
        <taxon>Bacillati</taxon>
        <taxon>Actinomycetota</taxon>
        <taxon>Actinomycetes</taxon>
        <taxon>Pseudonocardiales</taxon>
        <taxon>Pseudonocardiaceae</taxon>
        <taxon>Amycolatopsis</taxon>
    </lineage>
</organism>